<name>A0A7J0G2D7_9ERIC</name>
<reference evidence="1 2" key="1">
    <citation type="submission" date="2019-07" db="EMBL/GenBank/DDBJ databases">
        <title>De Novo Assembly of kiwifruit Actinidia rufa.</title>
        <authorList>
            <person name="Sugita-Konishi S."/>
            <person name="Sato K."/>
            <person name="Mori E."/>
            <person name="Abe Y."/>
            <person name="Kisaki G."/>
            <person name="Hamano K."/>
            <person name="Suezawa K."/>
            <person name="Otani M."/>
            <person name="Fukuda T."/>
            <person name="Manabe T."/>
            <person name="Gomi K."/>
            <person name="Tabuchi M."/>
            <person name="Akimitsu K."/>
            <person name="Kataoka I."/>
        </authorList>
    </citation>
    <scope>NUCLEOTIDE SEQUENCE [LARGE SCALE GENOMIC DNA]</scope>
    <source>
        <strain evidence="2">cv. Fuchu</strain>
    </source>
</reference>
<sequence>MLKLFSWRRSAHQTLTQSSNSDLPFDFKYSYSETNPSVEPIGFRESPRFSPFGPGRLDRKWTGTYAPAEGTVDSGKLDEERNAVLGQPLSEEEVALLVERYRHSDCSRQINMGTLCRAPKFPYHGCEVNKSIMRKKVLRGPITSAEIKGMSYVDTC</sequence>
<proteinExistence type="predicted"/>
<dbReference type="Proteomes" id="UP000585474">
    <property type="component" value="Unassembled WGS sequence"/>
</dbReference>
<dbReference type="GO" id="GO:0000373">
    <property type="term" value="P:Group II intron splicing"/>
    <property type="evidence" value="ECO:0007669"/>
    <property type="project" value="InterPro"/>
</dbReference>
<evidence type="ECO:0000313" key="1">
    <source>
        <dbReference type="EMBL" id="GFZ04933.1"/>
    </source>
</evidence>
<accession>A0A7J0G2D7</accession>
<organism evidence="1 2">
    <name type="scientific">Actinidia rufa</name>
    <dbReference type="NCBI Taxonomy" id="165716"/>
    <lineage>
        <taxon>Eukaryota</taxon>
        <taxon>Viridiplantae</taxon>
        <taxon>Streptophyta</taxon>
        <taxon>Embryophyta</taxon>
        <taxon>Tracheophyta</taxon>
        <taxon>Spermatophyta</taxon>
        <taxon>Magnoliopsida</taxon>
        <taxon>eudicotyledons</taxon>
        <taxon>Gunneridae</taxon>
        <taxon>Pentapetalae</taxon>
        <taxon>asterids</taxon>
        <taxon>Ericales</taxon>
        <taxon>Actinidiaceae</taxon>
        <taxon>Actinidia</taxon>
    </lineage>
</organism>
<dbReference type="OrthoDB" id="1732964at2759"/>
<gene>
    <name evidence="1" type="ORF">Acr_17g0005050</name>
</gene>
<protein>
    <submittedName>
        <fullName evidence="1">RNA-binding CRS1 / YhbY (CRM) domain-containing protein</fullName>
    </submittedName>
</protein>
<evidence type="ECO:0000313" key="2">
    <source>
        <dbReference type="Proteomes" id="UP000585474"/>
    </source>
</evidence>
<dbReference type="PANTHER" id="PTHR46247:SF4">
    <property type="entry name" value="CRS2-ASSOCIATED FACTOR 2, MITOCHONDRIAL"/>
    <property type="match status" value="1"/>
</dbReference>
<dbReference type="PANTHER" id="PTHR46247">
    <property type="entry name" value="CRS2-ASSOCIATED FACTOR 1, CHLOROPLASTIC"/>
    <property type="match status" value="1"/>
</dbReference>
<dbReference type="EMBL" id="BJWL01000017">
    <property type="protein sequence ID" value="GFZ04933.1"/>
    <property type="molecule type" value="Genomic_DNA"/>
</dbReference>
<dbReference type="InterPro" id="IPR044599">
    <property type="entry name" value="CAF1P_plant"/>
</dbReference>
<keyword evidence="2" id="KW-1185">Reference proteome</keyword>
<comment type="caution">
    <text evidence="1">The sequence shown here is derived from an EMBL/GenBank/DDBJ whole genome shotgun (WGS) entry which is preliminary data.</text>
</comment>
<dbReference type="AlphaFoldDB" id="A0A7J0G2D7"/>